<dbReference type="PANTHER" id="PTHR46470:SF2">
    <property type="entry name" value="GLYCERALDEHYDE 3-PHOSPHATE PHOSPHATASE"/>
    <property type="match status" value="1"/>
</dbReference>
<keyword evidence="3 5" id="KW-0378">Hydrolase</keyword>
<dbReference type="InterPro" id="IPR051400">
    <property type="entry name" value="HAD-like_hydrolase"/>
</dbReference>
<keyword evidence="2" id="KW-0479">Metal-binding</keyword>
<evidence type="ECO:0000256" key="4">
    <source>
        <dbReference type="ARBA" id="ARBA00022842"/>
    </source>
</evidence>
<dbReference type="InterPro" id="IPR041492">
    <property type="entry name" value="HAD_2"/>
</dbReference>
<dbReference type="SUPFAM" id="SSF56784">
    <property type="entry name" value="HAD-like"/>
    <property type="match status" value="1"/>
</dbReference>
<dbReference type="InterPro" id="IPR036412">
    <property type="entry name" value="HAD-like_sf"/>
</dbReference>
<dbReference type="Pfam" id="PF13419">
    <property type="entry name" value="HAD_2"/>
    <property type="match status" value="1"/>
</dbReference>
<protein>
    <submittedName>
        <fullName evidence="5">HAD-IA family hydrolase</fullName>
    </submittedName>
</protein>
<proteinExistence type="predicted"/>
<dbReference type="RefSeq" id="WP_341984293.1">
    <property type="nucleotide sequence ID" value="NZ_JBBYAF010000024.1"/>
</dbReference>
<evidence type="ECO:0000313" key="5">
    <source>
        <dbReference type="EMBL" id="MEL3973209.1"/>
    </source>
</evidence>
<dbReference type="InterPro" id="IPR006439">
    <property type="entry name" value="HAD-SF_hydro_IA"/>
</dbReference>
<evidence type="ECO:0000256" key="1">
    <source>
        <dbReference type="ARBA" id="ARBA00001946"/>
    </source>
</evidence>
<dbReference type="Gene3D" id="3.40.50.1000">
    <property type="entry name" value="HAD superfamily/HAD-like"/>
    <property type="match status" value="1"/>
</dbReference>
<comment type="caution">
    <text evidence="5">The sequence shown here is derived from an EMBL/GenBank/DDBJ whole genome shotgun (WGS) entry which is preliminary data.</text>
</comment>
<name>A0ABU9KAT0_9BACI</name>
<dbReference type="NCBIfam" id="TIGR01549">
    <property type="entry name" value="HAD-SF-IA-v1"/>
    <property type="match status" value="1"/>
</dbReference>
<evidence type="ECO:0000256" key="3">
    <source>
        <dbReference type="ARBA" id="ARBA00022801"/>
    </source>
</evidence>
<reference evidence="5 6" key="1">
    <citation type="submission" date="2024-04" db="EMBL/GenBank/DDBJ databases">
        <title>Bacillus oryzaecorticis sp. nov., a moderately halophilic bacterium isolated from rice husks.</title>
        <authorList>
            <person name="Zhu H.-S."/>
        </authorList>
    </citation>
    <scope>NUCLEOTIDE SEQUENCE [LARGE SCALE GENOMIC DNA]</scope>
    <source>
        <strain evidence="5 6">ZC255</strain>
    </source>
</reference>
<gene>
    <name evidence="5" type="ORF">AAEO50_13055</name>
</gene>
<accession>A0ABU9KAT0</accession>
<keyword evidence="4" id="KW-0460">Magnesium</keyword>
<dbReference type="GO" id="GO:0016787">
    <property type="term" value="F:hydrolase activity"/>
    <property type="evidence" value="ECO:0007669"/>
    <property type="project" value="UniProtKB-KW"/>
</dbReference>
<keyword evidence="6" id="KW-1185">Reference proteome</keyword>
<comment type="cofactor">
    <cofactor evidence="1">
        <name>Mg(2+)</name>
        <dbReference type="ChEBI" id="CHEBI:18420"/>
    </cofactor>
</comment>
<dbReference type="Proteomes" id="UP001389717">
    <property type="component" value="Unassembled WGS sequence"/>
</dbReference>
<sequence>MGCIKEDEKLTSLLTELQNHYHLEIVTNALYDPIMKIFHMKLSDIFKKETIFQAEELGFRKPDPEIYRAALIHFATPVEKTIFIGDSWVHDIAGPMDMGMDSIWVNYRKVQPSTDHISYWQ</sequence>
<evidence type="ECO:0000256" key="2">
    <source>
        <dbReference type="ARBA" id="ARBA00022723"/>
    </source>
</evidence>
<dbReference type="PANTHER" id="PTHR46470">
    <property type="entry name" value="N-ACYLNEURAMINATE-9-PHOSPHATASE"/>
    <property type="match status" value="1"/>
</dbReference>
<organism evidence="5 6">
    <name type="scientific">Rossellomorea oryzaecorticis</name>
    <dbReference type="NCBI Taxonomy" id="1396505"/>
    <lineage>
        <taxon>Bacteria</taxon>
        <taxon>Bacillati</taxon>
        <taxon>Bacillota</taxon>
        <taxon>Bacilli</taxon>
        <taxon>Bacillales</taxon>
        <taxon>Bacillaceae</taxon>
        <taxon>Rossellomorea</taxon>
    </lineage>
</organism>
<dbReference type="EMBL" id="JBBYAF010000024">
    <property type="protein sequence ID" value="MEL3973209.1"/>
    <property type="molecule type" value="Genomic_DNA"/>
</dbReference>
<dbReference type="InterPro" id="IPR023214">
    <property type="entry name" value="HAD_sf"/>
</dbReference>
<evidence type="ECO:0000313" key="6">
    <source>
        <dbReference type="Proteomes" id="UP001389717"/>
    </source>
</evidence>